<sequence>MSLTRCKVSISRSHLDEQRGSLKFTRNEGSALALQHLEHAPCMASIMKCKLLMRNAALPSFSFIPSLAVRISSGSSALPALMSPSMLAALCQDHRPRGATRSRHCCLFSPFLDYKSPPGRISIDEPARGENPIPIEVVALNNFLQKQSKDQLLSWVSNCEANPGAANTQTWTVSCMFDGKEIATCTGASKTAAKEAAAGEALRVLSEQLTEQAGS</sequence>
<feature type="domain" description="DRBM" evidence="2">
    <location>
        <begin position="135"/>
        <end position="207"/>
    </location>
</feature>
<dbReference type="AlphaFoldDB" id="A0A8K0XPL3"/>
<dbReference type="PROSITE" id="PS50137">
    <property type="entry name" value="DS_RBD"/>
    <property type="match status" value="1"/>
</dbReference>
<dbReference type="EMBL" id="JAEVFJ010000018">
    <property type="protein sequence ID" value="KAH8099695.1"/>
    <property type="molecule type" value="Genomic_DNA"/>
</dbReference>
<reference evidence="3" key="1">
    <citation type="journal article" date="2021" name="New Phytol.">
        <title>Evolutionary innovations through gain and loss of genes in the ectomycorrhizal Boletales.</title>
        <authorList>
            <person name="Wu G."/>
            <person name="Miyauchi S."/>
            <person name="Morin E."/>
            <person name="Kuo A."/>
            <person name="Drula E."/>
            <person name="Varga T."/>
            <person name="Kohler A."/>
            <person name="Feng B."/>
            <person name="Cao Y."/>
            <person name="Lipzen A."/>
            <person name="Daum C."/>
            <person name="Hundley H."/>
            <person name="Pangilinan J."/>
            <person name="Johnson J."/>
            <person name="Barry K."/>
            <person name="LaButti K."/>
            <person name="Ng V."/>
            <person name="Ahrendt S."/>
            <person name="Min B."/>
            <person name="Choi I.G."/>
            <person name="Park H."/>
            <person name="Plett J.M."/>
            <person name="Magnuson J."/>
            <person name="Spatafora J.W."/>
            <person name="Nagy L.G."/>
            <person name="Henrissat B."/>
            <person name="Grigoriev I.V."/>
            <person name="Yang Z.L."/>
            <person name="Xu J."/>
            <person name="Martin F.M."/>
        </authorList>
    </citation>
    <scope>NUCLEOTIDE SEQUENCE</scope>
    <source>
        <strain evidence="3">KKN 215</strain>
    </source>
</reference>
<keyword evidence="4" id="KW-1185">Reference proteome</keyword>
<evidence type="ECO:0000313" key="3">
    <source>
        <dbReference type="EMBL" id="KAH8099695.1"/>
    </source>
</evidence>
<comment type="caution">
    <text evidence="3">The sequence shown here is derived from an EMBL/GenBank/DDBJ whole genome shotgun (WGS) entry which is preliminary data.</text>
</comment>
<dbReference type="Proteomes" id="UP000813824">
    <property type="component" value="Unassembled WGS sequence"/>
</dbReference>
<evidence type="ECO:0000259" key="2">
    <source>
        <dbReference type="PROSITE" id="PS50137"/>
    </source>
</evidence>
<evidence type="ECO:0000313" key="4">
    <source>
        <dbReference type="Proteomes" id="UP000813824"/>
    </source>
</evidence>
<evidence type="ECO:0000256" key="1">
    <source>
        <dbReference type="PROSITE-ProRule" id="PRU00266"/>
    </source>
</evidence>
<organism evidence="3 4">
    <name type="scientific">Cristinia sonorae</name>
    <dbReference type="NCBI Taxonomy" id="1940300"/>
    <lineage>
        <taxon>Eukaryota</taxon>
        <taxon>Fungi</taxon>
        <taxon>Dikarya</taxon>
        <taxon>Basidiomycota</taxon>
        <taxon>Agaricomycotina</taxon>
        <taxon>Agaricomycetes</taxon>
        <taxon>Agaricomycetidae</taxon>
        <taxon>Agaricales</taxon>
        <taxon>Pleurotineae</taxon>
        <taxon>Stephanosporaceae</taxon>
        <taxon>Cristinia</taxon>
    </lineage>
</organism>
<name>A0A8K0XPL3_9AGAR</name>
<dbReference type="SUPFAM" id="SSF54768">
    <property type="entry name" value="dsRNA-binding domain-like"/>
    <property type="match status" value="1"/>
</dbReference>
<dbReference type="GO" id="GO:0003723">
    <property type="term" value="F:RNA binding"/>
    <property type="evidence" value="ECO:0007669"/>
    <property type="project" value="UniProtKB-UniRule"/>
</dbReference>
<dbReference type="SMART" id="SM00358">
    <property type="entry name" value="DSRM"/>
    <property type="match status" value="1"/>
</dbReference>
<protein>
    <recommendedName>
        <fullName evidence="2">DRBM domain-containing protein</fullName>
    </recommendedName>
</protein>
<proteinExistence type="predicted"/>
<dbReference type="Pfam" id="PF00035">
    <property type="entry name" value="dsrm"/>
    <property type="match status" value="1"/>
</dbReference>
<dbReference type="InterPro" id="IPR014720">
    <property type="entry name" value="dsRBD_dom"/>
</dbReference>
<accession>A0A8K0XPL3</accession>
<dbReference type="Gene3D" id="3.30.160.20">
    <property type="match status" value="1"/>
</dbReference>
<keyword evidence="1" id="KW-0694">RNA-binding</keyword>
<gene>
    <name evidence="3" type="ORF">BXZ70DRAFT_1065221</name>
</gene>